<sequence>MIRRSSANTETLSHSRSKRPLAYVDSSRLLPVAVRGSFPPKRCFGTHKTVYQRRCAILLTSILLEPAGPIPLHDSFLHHHEAIVAAYRCCCADEKEVLQELERTPGNSSLTIDLMNIRIIGHLIDILSWNQEDQAVAHISKTIREHDRGGYQR</sequence>
<accession>A0A5C3NF03</accession>
<reference evidence="1 2" key="1">
    <citation type="journal article" date="2019" name="Nat. Ecol. Evol.">
        <title>Megaphylogeny resolves global patterns of mushroom evolution.</title>
        <authorList>
            <person name="Varga T."/>
            <person name="Krizsan K."/>
            <person name="Foldi C."/>
            <person name="Dima B."/>
            <person name="Sanchez-Garcia M."/>
            <person name="Sanchez-Ramirez S."/>
            <person name="Szollosi G.J."/>
            <person name="Szarkandi J.G."/>
            <person name="Papp V."/>
            <person name="Albert L."/>
            <person name="Andreopoulos W."/>
            <person name="Angelini C."/>
            <person name="Antonin V."/>
            <person name="Barry K.W."/>
            <person name="Bougher N.L."/>
            <person name="Buchanan P."/>
            <person name="Buyck B."/>
            <person name="Bense V."/>
            <person name="Catcheside P."/>
            <person name="Chovatia M."/>
            <person name="Cooper J."/>
            <person name="Damon W."/>
            <person name="Desjardin D."/>
            <person name="Finy P."/>
            <person name="Geml J."/>
            <person name="Haridas S."/>
            <person name="Hughes K."/>
            <person name="Justo A."/>
            <person name="Karasinski D."/>
            <person name="Kautmanova I."/>
            <person name="Kiss B."/>
            <person name="Kocsube S."/>
            <person name="Kotiranta H."/>
            <person name="LaButti K.M."/>
            <person name="Lechner B.E."/>
            <person name="Liimatainen K."/>
            <person name="Lipzen A."/>
            <person name="Lukacs Z."/>
            <person name="Mihaltcheva S."/>
            <person name="Morgado L.N."/>
            <person name="Niskanen T."/>
            <person name="Noordeloos M.E."/>
            <person name="Ohm R.A."/>
            <person name="Ortiz-Santana B."/>
            <person name="Ovrebo C."/>
            <person name="Racz N."/>
            <person name="Riley R."/>
            <person name="Savchenko A."/>
            <person name="Shiryaev A."/>
            <person name="Soop K."/>
            <person name="Spirin V."/>
            <person name="Szebenyi C."/>
            <person name="Tomsovsky M."/>
            <person name="Tulloss R.E."/>
            <person name="Uehling J."/>
            <person name="Grigoriev I.V."/>
            <person name="Vagvolgyi C."/>
            <person name="Papp T."/>
            <person name="Martin F.M."/>
            <person name="Miettinen O."/>
            <person name="Hibbett D.S."/>
            <person name="Nagy L.G."/>
        </authorList>
    </citation>
    <scope>NUCLEOTIDE SEQUENCE [LARGE SCALE GENOMIC DNA]</scope>
    <source>
        <strain evidence="1 2">OMC1185</strain>
    </source>
</reference>
<name>A0A5C3NF03_9AGAM</name>
<dbReference type="AlphaFoldDB" id="A0A5C3NF03"/>
<dbReference type="OrthoDB" id="2104739at2759"/>
<proteinExistence type="predicted"/>
<organism evidence="1 2">
    <name type="scientific">Heliocybe sulcata</name>
    <dbReference type="NCBI Taxonomy" id="5364"/>
    <lineage>
        <taxon>Eukaryota</taxon>
        <taxon>Fungi</taxon>
        <taxon>Dikarya</taxon>
        <taxon>Basidiomycota</taxon>
        <taxon>Agaricomycotina</taxon>
        <taxon>Agaricomycetes</taxon>
        <taxon>Gloeophyllales</taxon>
        <taxon>Gloeophyllaceae</taxon>
        <taxon>Heliocybe</taxon>
    </lineage>
</organism>
<dbReference type="EMBL" id="ML213503">
    <property type="protein sequence ID" value="TFK56324.1"/>
    <property type="molecule type" value="Genomic_DNA"/>
</dbReference>
<evidence type="ECO:0000313" key="2">
    <source>
        <dbReference type="Proteomes" id="UP000305948"/>
    </source>
</evidence>
<dbReference type="Proteomes" id="UP000305948">
    <property type="component" value="Unassembled WGS sequence"/>
</dbReference>
<protein>
    <submittedName>
        <fullName evidence="1">Uncharacterized protein</fullName>
    </submittedName>
</protein>
<gene>
    <name evidence="1" type="ORF">OE88DRAFT_2840</name>
</gene>
<evidence type="ECO:0000313" key="1">
    <source>
        <dbReference type="EMBL" id="TFK56324.1"/>
    </source>
</evidence>
<keyword evidence="2" id="KW-1185">Reference proteome</keyword>